<dbReference type="InterPro" id="IPR050204">
    <property type="entry name" value="AraC_XylS_family_regulators"/>
</dbReference>
<dbReference type="SUPFAM" id="SSF46689">
    <property type="entry name" value="Homeodomain-like"/>
    <property type="match status" value="2"/>
</dbReference>
<evidence type="ECO:0000313" key="6">
    <source>
        <dbReference type="Proteomes" id="UP000183407"/>
    </source>
</evidence>
<dbReference type="PANTHER" id="PTHR46796">
    <property type="entry name" value="HTH-TYPE TRANSCRIPTIONAL ACTIVATOR RHAS-RELATED"/>
    <property type="match status" value="1"/>
</dbReference>
<evidence type="ECO:0000313" key="5">
    <source>
        <dbReference type="EMBL" id="SEC40440.1"/>
    </source>
</evidence>
<dbReference type="GO" id="GO:0003700">
    <property type="term" value="F:DNA-binding transcription factor activity"/>
    <property type="evidence" value="ECO:0007669"/>
    <property type="project" value="InterPro"/>
</dbReference>
<dbReference type="InterPro" id="IPR009057">
    <property type="entry name" value="Homeodomain-like_sf"/>
</dbReference>
<evidence type="ECO:0000256" key="3">
    <source>
        <dbReference type="ARBA" id="ARBA00023163"/>
    </source>
</evidence>
<protein>
    <submittedName>
        <fullName evidence="5">AraC-type DNA-binding protein</fullName>
    </submittedName>
</protein>
<evidence type="ECO:0000256" key="1">
    <source>
        <dbReference type="ARBA" id="ARBA00023015"/>
    </source>
</evidence>
<evidence type="ECO:0000256" key="2">
    <source>
        <dbReference type="ARBA" id="ARBA00023125"/>
    </source>
</evidence>
<dbReference type="PROSITE" id="PS00041">
    <property type="entry name" value="HTH_ARAC_FAMILY_1"/>
    <property type="match status" value="1"/>
</dbReference>
<gene>
    <name evidence="5" type="ORF">SAMN04490220_1547</name>
</gene>
<feature type="domain" description="HTH araC/xylS-type" evidence="4">
    <location>
        <begin position="230"/>
        <end position="331"/>
    </location>
</feature>
<dbReference type="EMBL" id="FNTL01000004">
    <property type="protein sequence ID" value="SEC40440.1"/>
    <property type="molecule type" value="Genomic_DNA"/>
</dbReference>
<dbReference type="InterPro" id="IPR018060">
    <property type="entry name" value="HTH_AraC"/>
</dbReference>
<dbReference type="Gene3D" id="1.10.10.60">
    <property type="entry name" value="Homeodomain-like"/>
    <property type="match status" value="1"/>
</dbReference>
<dbReference type="SMART" id="SM00342">
    <property type="entry name" value="HTH_ARAC"/>
    <property type="match status" value="1"/>
</dbReference>
<dbReference type="Pfam" id="PF14525">
    <property type="entry name" value="AraC_binding_2"/>
    <property type="match status" value="1"/>
</dbReference>
<keyword evidence="1" id="KW-0805">Transcription regulation</keyword>
<keyword evidence="2 5" id="KW-0238">DNA-binding</keyword>
<sequence>MTVPYISRGSDPPSMPILLHSGDVEEATAGVGQVFHPHELTRVAAVSRFEADLKAVVTGPLVAGQVRYNSNSDLFCPSIEGYHVNIPLSGRLLSESNGERTVVEENNAVVYQTGSDARILTPTNSRLNMFAMKLDRSAVHTVLQDLLGRPVSDPIRIHGGLDLTGIDGSAWRTLVLNTYQSQIAGSMLANPLLAAPLTYSIVVGLLSLTDHQYAEDLATPAVLTAPATIRHAIEFINSHAALPLTPSDIAREVGLSVRALQRGFREFMDATPMEYLRGVRMRMAHEDLVGAQHDAETVAGIAARWGFFHYGRFSRDYRQMYGVSPSQTLRYG</sequence>
<dbReference type="PROSITE" id="PS01124">
    <property type="entry name" value="HTH_ARAC_FAMILY_2"/>
    <property type="match status" value="1"/>
</dbReference>
<dbReference type="InterPro" id="IPR018062">
    <property type="entry name" value="HTH_AraC-typ_CS"/>
</dbReference>
<dbReference type="InterPro" id="IPR035418">
    <property type="entry name" value="AraC-bd_2"/>
</dbReference>
<accession>A0A1H4S8P4</accession>
<evidence type="ECO:0000259" key="4">
    <source>
        <dbReference type="PROSITE" id="PS01124"/>
    </source>
</evidence>
<dbReference type="Pfam" id="PF12833">
    <property type="entry name" value="HTH_18"/>
    <property type="match status" value="1"/>
</dbReference>
<dbReference type="OrthoDB" id="5464689at2"/>
<dbReference type="AlphaFoldDB" id="A0A1H4S8P4"/>
<proteinExistence type="predicted"/>
<dbReference type="Proteomes" id="UP000183407">
    <property type="component" value="Unassembled WGS sequence"/>
</dbReference>
<organism evidence="5 6">
    <name type="scientific">Rhodococcus jostii</name>
    <dbReference type="NCBI Taxonomy" id="132919"/>
    <lineage>
        <taxon>Bacteria</taxon>
        <taxon>Bacillati</taxon>
        <taxon>Actinomycetota</taxon>
        <taxon>Actinomycetes</taxon>
        <taxon>Mycobacteriales</taxon>
        <taxon>Nocardiaceae</taxon>
        <taxon>Rhodococcus</taxon>
    </lineage>
</organism>
<name>A0A1H4S8P4_RHOJO</name>
<dbReference type="GO" id="GO:0043565">
    <property type="term" value="F:sequence-specific DNA binding"/>
    <property type="evidence" value="ECO:0007669"/>
    <property type="project" value="InterPro"/>
</dbReference>
<keyword evidence="3" id="KW-0804">Transcription</keyword>
<dbReference type="PANTHER" id="PTHR46796:SF12">
    <property type="entry name" value="HTH-TYPE DNA-BINDING TRANSCRIPTIONAL ACTIVATOR EUTR"/>
    <property type="match status" value="1"/>
</dbReference>
<reference evidence="6" key="1">
    <citation type="submission" date="2016-10" db="EMBL/GenBank/DDBJ databases">
        <authorList>
            <person name="Varghese N."/>
        </authorList>
    </citation>
    <scope>NUCLEOTIDE SEQUENCE [LARGE SCALE GENOMIC DNA]</scope>
    <source>
        <strain evidence="6">DSM 44719</strain>
    </source>
</reference>